<dbReference type="InterPro" id="IPR036259">
    <property type="entry name" value="MFS_trans_sf"/>
</dbReference>
<organism evidence="10 11">
    <name type="scientific">Motilimonas pumila</name>
    <dbReference type="NCBI Taxonomy" id="2303987"/>
    <lineage>
        <taxon>Bacteria</taxon>
        <taxon>Pseudomonadati</taxon>
        <taxon>Pseudomonadota</taxon>
        <taxon>Gammaproteobacteria</taxon>
        <taxon>Alteromonadales</taxon>
        <taxon>Alteromonadales genera incertae sedis</taxon>
        <taxon>Motilimonas</taxon>
    </lineage>
</organism>
<sequence>MKSVSIPVGLLLILALLSGLAPMAIDMYLPAMPTIESALGASAQQVQLTLSVFLIGFAIGQLVYGPLSDSFGRKGIMLTGLAIFTLTNLAVMIVDDISTLTLLRFFQAIGGGAASVIVGALIRDMYQREQFSKIMSFVILIMTLAPLVAPTLGGVLITIAPWQAIFYCLAGLGAITMLAVYFGIKETLPESKRVPFNARNIANNYGQVLKNLRALGYMLVGGCSIAGMFVFLTTSPHIYIDYLAIPAEHYGLYFGLNVLMMMTATWCNSQLVERYGSDTMIKIGLGVISLMAGVFLYIGLSHSENATLIIAACVGFVGMMPLIGSNCMAGILSEFGDIAGTATAMTGTVRFAIGGAAGAFASLWYVPDASVLAFGMVLSAVCSVSAYVLLVHKHKPALQISRQA</sequence>
<evidence type="ECO:0000256" key="5">
    <source>
        <dbReference type="ARBA" id="ARBA00022692"/>
    </source>
</evidence>
<dbReference type="PROSITE" id="PS50850">
    <property type="entry name" value="MFS"/>
    <property type="match status" value="1"/>
</dbReference>
<feature type="transmembrane region" description="Helical" evidence="8">
    <location>
        <begin position="306"/>
        <end position="332"/>
    </location>
</feature>
<evidence type="ECO:0000256" key="1">
    <source>
        <dbReference type="ARBA" id="ARBA00004651"/>
    </source>
</evidence>
<dbReference type="GO" id="GO:0042910">
    <property type="term" value="F:xenobiotic transmembrane transporter activity"/>
    <property type="evidence" value="ECO:0007669"/>
    <property type="project" value="InterPro"/>
</dbReference>
<evidence type="ECO:0000313" key="10">
    <source>
        <dbReference type="EMBL" id="RJG42520.1"/>
    </source>
</evidence>
<feature type="transmembrane region" description="Helical" evidence="8">
    <location>
        <begin position="371"/>
        <end position="392"/>
    </location>
</feature>
<dbReference type="GO" id="GO:0015385">
    <property type="term" value="F:sodium:proton antiporter activity"/>
    <property type="evidence" value="ECO:0007669"/>
    <property type="project" value="TreeGrafter"/>
</dbReference>
<evidence type="ECO:0000256" key="4">
    <source>
        <dbReference type="ARBA" id="ARBA00022475"/>
    </source>
</evidence>
<dbReference type="AlphaFoldDB" id="A0A418YDB9"/>
<feature type="transmembrane region" description="Helical" evidence="8">
    <location>
        <begin position="250"/>
        <end position="267"/>
    </location>
</feature>
<evidence type="ECO:0000256" key="2">
    <source>
        <dbReference type="ARBA" id="ARBA00006236"/>
    </source>
</evidence>
<dbReference type="Proteomes" id="UP000283255">
    <property type="component" value="Unassembled WGS sequence"/>
</dbReference>
<dbReference type="InterPro" id="IPR011701">
    <property type="entry name" value="MFS"/>
</dbReference>
<dbReference type="GO" id="GO:1990961">
    <property type="term" value="P:xenobiotic detoxification by transmembrane export across the plasma membrane"/>
    <property type="evidence" value="ECO:0007669"/>
    <property type="project" value="InterPro"/>
</dbReference>
<reference evidence="10 11" key="2">
    <citation type="submission" date="2019-01" db="EMBL/GenBank/DDBJ databases">
        <title>Motilimonas pumilus sp. nov., isolated from the gut of sea cucumber (Apostichopus japonicus).</title>
        <authorList>
            <person name="Wang F.-Q."/>
            <person name="Ren L.-H."/>
            <person name="Lin Y.-W."/>
            <person name="Sun G.-H."/>
            <person name="Du Z.-J."/>
            <person name="Zhao J.-X."/>
            <person name="Liu X.-J."/>
            <person name="Liu L.-J."/>
        </authorList>
    </citation>
    <scope>NUCLEOTIDE SEQUENCE [LARGE SCALE GENOMIC DNA]</scope>
    <source>
        <strain evidence="10 11">PLHSC7-2</strain>
    </source>
</reference>
<proteinExistence type="inferred from homology"/>
<gene>
    <name evidence="10" type="ORF">D1Z90_12705</name>
</gene>
<feature type="transmembrane region" description="Helical" evidence="8">
    <location>
        <begin position="134"/>
        <end position="158"/>
    </location>
</feature>
<accession>A0A418YDB9</accession>
<dbReference type="NCBIfam" id="NF008314">
    <property type="entry name" value="PRK11102.1"/>
    <property type="match status" value="1"/>
</dbReference>
<feature type="domain" description="Major facilitator superfamily (MFS) profile" evidence="9">
    <location>
        <begin position="7"/>
        <end position="397"/>
    </location>
</feature>
<dbReference type="Pfam" id="PF07690">
    <property type="entry name" value="MFS_1"/>
    <property type="match status" value="1"/>
</dbReference>
<comment type="caution">
    <text evidence="8">Lacks conserved residue(s) required for the propagation of feature annotation.</text>
</comment>
<dbReference type="GO" id="GO:0005886">
    <property type="term" value="C:plasma membrane"/>
    <property type="evidence" value="ECO:0007669"/>
    <property type="project" value="UniProtKB-SubCell"/>
</dbReference>
<comment type="caution">
    <text evidence="10">The sequence shown here is derived from an EMBL/GenBank/DDBJ whole genome shotgun (WGS) entry which is preliminary data.</text>
</comment>
<dbReference type="FunFam" id="1.20.1720.10:FF:000005">
    <property type="entry name" value="Bcr/CflA family efflux transporter"/>
    <property type="match status" value="1"/>
</dbReference>
<dbReference type="PANTHER" id="PTHR23502">
    <property type="entry name" value="MAJOR FACILITATOR SUPERFAMILY"/>
    <property type="match status" value="1"/>
</dbReference>
<dbReference type="RefSeq" id="WP_119911147.1">
    <property type="nucleotide sequence ID" value="NZ_QZCH01000016.1"/>
</dbReference>
<comment type="subcellular location">
    <subcellularLocation>
        <location evidence="8">Cell inner membrane</location>
        <topology evidence="8">Multi-pass membrane protein</topology>
    </subcellularLocation>
    <subcellularLocation>
        <location evidence="1">Cell membrane</location>
        <topology evidence="1">Multi-pass membrane protein</topology>
    </subcellularLocation>
</comment>
<evidence type="ECO:0000256" key="8">
    <source>
        <dbReference type="RuleBase" id="RU365088"/>
    </source>
</evidence>
<evidence type="ECO:0000256" key="7">
    <source>
        <dbReference type="ARBA" id="ARBA00023136"/>
    </source>
</evidence>
<comment type="similarity">
    <text evidence="2 8">Belongs to the major facilitator superfamily. Bcr/CmlA family.</text>
</comment>
<dbReference type="PANTHER" id="PTHR23502:SF132">
    <property type="entry name" value="POLYAMINE TRANSPORTER 2-RELATED"/>
    <property type="match status" value="1"/>
</dbReference>
<feature type="transmembrane region" description="Helical" evidence="8">
    <location>
        <begin position="76"/>
        <end position="94"/>
    </location>
</feature>
<keyword evidence="6 8" id="KW-1133">Transmembrane helix</keyword>
<evidence type="ECO:0000256" key="6">
    <source>
        <dbReference type="ARBA" id="ARBA00022989"/>
    </source>
</evidence>
<dbReference type="SUPFAM" id="SSF103473">
    <property type="entry name" value="MFS general substrate transporter"/>
    <property type="match status" value="1"/>
</dbReference>
<dbReference type="Gene3D" id="1.20.1720.10">
    <property type="entry name" value="Multidrug resistance protein D"/>
    <property type="match status" value="1"/>
</dbReference>
<protein>
    <recommendedName>
        <fullName evidence="8">Bcr/CflA family efflux transporter</fullName>
    </recommendedName>
</protein>
<keyword evidence="5 8" id="KW-0812">Transmembrane</keyword>
<keyword evidence="7 8" id="KW-0472">Membrane</keyword>
<dbReference type="InterPro" id="IPR020846">
    <property type="entry name" value="MFS_dom"/>
</dbReference>
<feature type="transmembrane region" description="Helical" evidence="8">
    <location>
        <begin position="46"/>
        <end position="64"/>
    </location>
</feature>
<feature type="transmembrane region" description="Helical" evidence="8">
    <location>
        <begin position="344"/>
        <end position="365"/>
    </location>
</feature>
<evidence type="ECO:0000313" key="11">
    <source>
        <dbReference type="Proteomes" id="UP000283255"/>
    </source>
</evidence>
<dbReference type="EMBL" id="QZCH01000016">
    <property type="protein sequence ID" value="RJG42520.1"/>
    <property type="molecule type" value="Genomic_DNA"/>
</dbReference>
<keyword evidence="8" id="KW-0997">Cell inner membrane</keyword>
<feature type="transmembrane region" description="Helical" evidence="8">
    <location>
        <begin position="279"/>
        <end position="300"/>
    </location>
</feature>
<keyword evidence="3 8" id="KW-0813">Transport</keyword>
<evidence type="ECO:0000259" key="9">
    <source>
        <dbReference type="PROSITE" id="PS50850"/>
    </source>
</evidence>
<keyword evidence="4" id="KW-1003">Cell membrane</keyword>
<feature type="transmembrane region" description="Helical" evidence="8">
    <location>
        <begin position="100"/>
        <end position="122"/>
    </location>
</feature>
<name>A0A418YDB9_9GAMM</name>
<evidence type="ECO:0000256" key="3">
    <source>
        <dbReference type="ARBA" id="ARBA00022448"/>
    </source>
</evidence>
<feature type="transmembrane region" description="Helical" evidence="8">
    <location>
        <begin position="214"/>
        <end position="238"/>
    </location>
</feature>
<keyword evidence="11" id="KW-1185">Reference proteome</keyword>
<dbReference type="CDD" id="cd17320">
    <property type="entry name" value="MFS_MdfA_MDR_like"/>
    <property type="match status" value="1"/>
</dbReference>
<reference evidence="10 11" key="1">
    <citation type="submission" date="2018-09" db="EMBL/GenBank/DDBJ databases">
        <authorList>
            <person name="Wang F."/>
        </authorList>
    </citation>
    <scope>NUCLEOTIDE SEQUENCE [LARGE SCALE GENOMIC DNA]</scope>
    <source>
        <strain evidence="10 11">PLHSC7-2</strain>
    </source>
</reference>
<feature type="transmembrane region" description="Helical" evidence="8">
    <location>
        <begin position="164"/>
        <end position="184"/>
    </location>
</feature>
<dbReference type="OrthoDB" id="9814303at2"/>
<dbReference type="NCBIfam" id="TIGR00710">
    <property type="entry name" value="efflux_Bcr_CflA"/>
    <property type="match status" value="1"/>
</dbReference>
<dbReference type="InterPro" id="IPR004812">
    <property type="entry name" value="Efflux_drug-R_Bcr/CmlA"/>
</dbReference>